<organism evidence="1 2">
    <name type="scientific">Dyadobacter soli</name>
    <dbReference type="NCBI Taxonomy" id="659014"/>
    <lineage>
        <taxon>Bacteria</taxon>
        <taxon>Pseudomonadati</taxon>
        <taxon>Bacteroidota</taxon>
        <taxon>Cytophagia</taxon>
        <taxon>Cytophagales</taxon>
        <taxon>Spirosomataceae</taxon>
        <taxon>Dyadobacter</taxon>
    </lineage>
</organism>
<sequence length="90" mass="9609">MGSCAKSVDLDLADSPLSNLVFTRFALTSHAGINLVVNQKGSVLLGAKLNASVGPGRRSDDGLFFLPFLLAAEPEPFLMRSPVLRQPKKV</sequence>
<keyword evidence="2" id="KW-1185">Reference proteome</keyword>
<protein>
    <submittedName>
        <fullName evidence="1">Uncharacterized protein</fullName>
    </submittedName>
</protein>
<reference evidence="2" key="1">
    <citation type="submission" date="2016-10" db="EMBL/GenBank/DDBJ databases">
        <authorList>
            <person name="Varghese N."/>
            <person name="Submissions S."/>
        </authorList>
    </citation>
    <scope>NUCLEOTIDE SEQUENCE [LARGE SCALE GENOMIC DNA]</scope>
    <source>
        <strain evidence="2">DSM 25329</strain>
    </source>
</reference>
<evidence type="ECO:0000313" key="1">
    <source>
        <dbReference type="EMBL" id="SDH49431.1"/>
    </source>
</evidence>
<gene>
    <name evidence="1" type="ORF">SAMN04487996_14017</name>
</gene>
<dbReference type="EMBL" id="FNAN01000040">
    <property type="protein sequence ID" value="SDH49431.1"/>
    <property type="molecule type" value="Genomic_DNA"/>
</dbReference>
<accession>A0A1G8CVA0</accession>
<proteinExistence type="predicted"/>
<dbReference type="Proteomes" id="UP000198748">
    <property type="component" value="Unassembled WGS sequence"/>
</dbReference>
<dbReference type="AlphaFoldDB" id="A0A1G8CVA0"/>
<name>A0A1G8CVA0_9BACT</name>
<evidence type="ECO:0000313" key="2">
    <source>
        <dbReference type="Proteomes" id="UP000198748"/>
    </source>
</evidence>